<dbReference type="PANTHER" id="PTHR35561">
    <property type="entry name" value="RNA 2',3'-CYCLIC PHOSPHODIESTERASE"/>
    <property type="match status" value="1"/>
</dbReference>
<dbReference type="HAMAP" id="MF_01940">
    <property type="entry name" value="RNA_CPDase"/>
    <property type="match status" value="1"/>
</dbReference>
<dbReference type="Pfam" id="PF02834">
    <property type="entry name" value="LigT_PEase"/>
    <property type="match status" value="2"/>
</dbReference>
<comment type="function">
    <text evidence="2">Hydrolyzes RNA 2',3'-cyclic phosphodiester to an RNA 2'-phosphomonoester.</text>
</comment>
<accession>A0A9D6ULD3</accession>
<dbReference type="Gene3D" id="3.90.1140.10">
    <property type="entry name" value="Cyclic phosphodiesterase"/>
    <property type="match status" value="1"/>
</dbReference>
<dbReference type="GO" id="GO:0008664">
    <property type="term" value="F:RNA 2',3'-cyclic 3'-phosphodiesterase activity"/>
    <property type="evidence" value="ECO:0007669"/>
    <property type="project" value="UniProtKB-EC"/>
</dbReference>
<dbReference type="EC" id="3.1.4.58" evidence="2"/>
<feature type="short sequence motif" description="HXTX 1" evidence="2">
    <location>
        <begin position="40"/>
        <end position="43"/>
    </location>
</feature>
<feature type="active site" description="Proton acceptor" evidence="2">
    <location>
        <position position="134"/>
    </location>
</feature>
<dbReference type="GO" id="GO:0004113">
    <property type="term" value="F:2',3'-cyclic-nucleotide 3'-phosphodiesterase activity"/>
    <property type="evidence" value="ECO:0007669"/>
    <property type="project" value="InterPro"/>
</dbReference>
<comment type="catalytic activity">
    <reaction evidence="2">
        <text>a 3'-end 2',3'-cyclophospho-ribonucleotide-RNA + H2O = a 3'-end 2'-phospho-ribonucleotide-RNA + H(+)</text>
        <dbReference type="Rhea" id="RHEA:11828"/>
        <dbReference type="Rhea" id="RHEA-COMP:10464"/>
        <dbReference type="Rhea" id="RHEA-COMP:17353"/>
        <dbReference type="ChEBI" id="CHEBI:15377"/>
        <dbReference type="ChEBI" id="CHEBI:15378"/>
        <dbReference type="ChEBI" id="CHEBI:83064"/>
        <dbReference type="ChEBI" id="CHEBI:173113"/>
        <dbReference type="EC" id="3.1.4.58"/>
    </reaction>
</comment>
<comment type="caution">
    <text evidence="4">The sequence shown here is derived from an EMBL/GenBank/DDBJ whole genome shotgun (WGS) entry which is preliminary data.</text>
</comment>
<name>A0A9D6ULD3_UNCSA</name>
<dbReference type="InterPro" id="IPR004175">
    <property type="entry name" value="RNA_CPDase"/>
</dbReference>
<dbReference type="SUPFAM" id="SSF55144">
    <property type="entry name" value="LigT-like"/>
    <property type="match status" value="1"/>
</dbReference>
<dbReference type="InterPro" id="IPR014051">
    <property type="entry name" value="Phosphoesterase_HXTX"/>
</dbReference>
<dbReference type="NCBIfam" id="TIGR02258">
    <property type="entry name" value="2_5_ligase"/>
    <property type="match status" value="1"/>
</dbReference>
<dbReference type="Proteomes" id="UP000808761">
    <property type="component" value="Unassembled WGS sequence"/>
</dbReference>
<dbReference type="PANTHER" id="PTHR35561:SF1">
    <property type="entry name" value="RNA 2',3'-CYCLIC PHOSPHODIESTERASE"/>
    <property type="match status" value="1"/>
</dbReference>
<dbReference type="AlphaFoldDB" id="A0A9D6ULD3"/>
<evidence type="ECO:0000313" key="5">
    <source>
        <dbReference type="Proteomes" id="UP000808761"/>
    </source>
</evidence>
<sequence length="198" mass="21671">MRMFVSVELPDEVRNKLAELIGELKNTGAAVKWVGENNLHITLKFLGWVDDPKKDEVIELTGKAASGTGKFKIKFEGVGTFPCPPAGAAGGKSPRVIWVGVSKGGDRLVKMAKALEKNLSQAGYKSEKRDFASHITIGRVNDPMQSGQEKKGVDKLIEKIGSFRSSEFGEMLVNQINVMQSILTPKGPIYEKIKEVKI</sequence>
<evidence type="ECO:0000313" key="4">
    <source>
        <dbReference type="EMBL" id="MBI5078968.1"/>
    </source>
</evidence>
<protein>
    <recommendedName>
        <fullName evidence="2">RNA 2',3'-cyclic phosphodiesterase</fullName>
        <shortName evidence="2">RNA 2',3'-CPDase</shortName>
        <ecNumber evidence="2">3.1.4.58</ecNumber>
    </recommendedName>
</protein>
<gene>
    <name evidence="4" type="primary">thpR</name>
    <name evidence="4" type="ORF">HZB08_02995</name>
</gene>
<evidence type="ECO:0000259" key="3">
    <source>
        <dbReference type="Pfam" id="PF02834"/>
    </source>
</evidence>
<comment type="similarity">
    <text evidence="2">Belongs to the 2H phosphoesterase superfamily. ThpR family.</text>
</comment>
<feature type="active site" description="Proton donor" evidence="2">
    <location>
        <position position="40"/>
    </location>
</feature>
<feature type="domain" description="Phosphoesterase HXTX" evidence="3">
    <location>
        <begin position="102"/>
        <end position="190"/>
    </location>
</feature>
<evidence type="ECO:0000256" key="2">
    <source>
        <dbReference type="HAMAP-Rule" id="MF_01940"/>
    </source>
</evidence>
<dbReference type="EMBL" id="JACRKR010000146">
    <property type="protein sequence ID" value="MBI5078968.1"/>
    <property type="molecule type" value="Genomic_DNA"/>
</dbReference>
<dbReference type="InterPro" id="IPR009097">
    <property type="entry name" value="Cyclic_Pdiesterase"/>
</dbReference>
<proteinExistence type="inferred from homology"/>
<feature type="short sequence motif" description="HXTX 2" evidence="2">
    <location>
        <begin position="134"/>
        <end position="137"/>
    </location>
</feature>
<reference evidence="4" key="1">
    <citation type="submission" date="2020-07" db="EMBL/GenBank/DDBJ databases">
        <title>Huge and variable diversity of episymbiotic CPR bacteria and DPANN archaea in groundwater ecosystems.</title>
        <authorList>
            <person name="He C.Y."/>
            <person name="Keren R."/>
            <person name="Whittaker M."/>
            <person name="Farag I.F."/>
            <person name="Doudna J."/>
            <person name="Cate J.H.D."/>
            <person name="Banfield J.F."/>
        </authorList>
    </citation>
    <scope>NUCLEOTIDE SEQUENCE</scope>
    <source>
        <strain evidence="4">NC_groundwater_1860_Pr3_B-0.1um_51_7</strain>
    </source>
</reference>
<organism evidence="4 5">
    <name type="scientific">Candidatus Saganbacteria bacterium</name>
    <dbReference type="NCBI Taxonomy" id="2575572"/>
    <lineage>
        <taxon>Bacteria</taxon>
        <taxon>Bacillati</taxon>
        <taxon>Saganbacteria</taxon>
    </lineage>
</organism>
<feature type="domain" description="Phosphoesterase HXTX" evidence="3">
    <location>
        <begin position="7"/>
        <end position="82"/>
    </location>
</feature>
<keyword evidence="1 2" id="KW-0378">Hydrolase</keyword>
<evidence type="ECO:0000256" key="1">
    <source>
        <dbReference type="ARBA" id="ARBA00022801"/>
    </source>
</evidence>